<dbReference type="InterPro" id="IPR017560">
    <property type="entry name" value="Cyt_c_biogenesis_CcmI"/>
</dbReference>
<feature type="transmembrane region" description="Helical" evidence="3">
    <location>
        <begin position="92"/>
        <end position="113"/>
    </location>
</feature>
<keyword evidence="3" id="KW-0472">Membrane</keyword>
<dbReference type="GO" id="GO:0017004">
    <property type="term" value="P:cytochrome complex assembly"/>
    <property type="evidence" value="ECO:0007669"/>
    <property type="project" value="UniProtKB-KW"/>
</dbReference>
<dbReference type="InterPro" id="IPR011990">
    <property type="entry name" value="TPR-like_helical_dom_sf"/>
</dbReference>
<dbReference type="STRING" id="1396826.PHA8399_03244"/>
<dbReference type="SUPFAM" id="SSF48452">
    <property type="entry name" value="TPR-like"/>
    <property type="match status" value="1"/>
</dbReference>
<dbReference type="AlphaFoldDB" id="A0A0P1HCA7"/>
<reference evidence="4 5" key="1">
    <citation type="submission" date="2015-09" db="EMBL/GenBank/DDBJ databases">
        <authorList>
            <consortium name="Swine Surveillance"/>
        </authorList>
    </citation>
    <scope>NUCLEOTIDE SEQUENCE [LARGE SCALE GENOMIC DNA]</scope>
    <source>
        <strain evidence="4 5">CECT 8399</strain>
    </source>
</reference>
<dbReference type="EMBL" id="CYSR01000030">
    <property type="protein sequence ID" value="CUI01103.1"/>
    <property type="molecule type" value="Genomic_DNA"/>
</dbReference>
<keyword evidence="1" id="KW-0201">Cytochrome c-type biogenesis</keyword>
<keyword evidence="3" id="KW-0812">Transmembrane</keyword>
<feature type="region of interest" description="Disordered" evidence="2">
    <location>
        <begin position="310"/>
        <end position="339"/>
    </location>
</feature>
<gene>
    <name evidence="4" type="ORF">PHA8399_03244</name>
</gene>
<proteinExistence type="predicted"/>
<dbReference type="Gene3D" id="1.25.40.10">
    <property type="entry name" value="Tetratricopeptide repeat domain"/>
    <property type="match status" value="1"/>
</dbReference>
<evidence type="ECO:0000256" key="2">
    <source>
        <dbReference type="SAM" id="MobiDB-lite"/>
    </source>
</evidence>
<evidence type="ECO:0000256" key="3">
    <source>
        <dbReference type="SAM" id="Phobius"/>
    </source>
</evidence>
<name>A0A0P1HCA7_9RHOB</name>
<dbReference type="Proteomes" id="UP000051326">
    <property type="component" value="Unassembled WGS sequence"/>
</dbReference>
<evidence type="ECO:0000256" key="1">
    <source>
        <dbReference type="ARBA" id="ARBA00022748"/>
    </source>
</evidence>
<feature type="compositionally biased region" description="Low complexity" evidence="2">
    <location>
        <begin position="322"/>
        <end position="334"/>
    </location>
</feature>
<accession>A0A0P1HCA7</accession>
<keyword evidence="3" id="KW-1133">Transmembrane helix</keyword>
<sequence>MVFWTVTALIAFSAALLLAMIIIRAREQGEPAAAFDLRVYRQQLREVDKDLARGVINEGDAERIRTEISRRILAADAQLQNRKSGHAQPKSLSLVSAVAIALLITGGTLGLYWQLGAPGYGDLGLKDRIRMAGERAENRPSQAEAEAGIPALPEPQVEEGYIKLVEQLRKTAGEREGDARGQALLAQHEANLGNFKAAYEAKANYIRLAEGKVNARDFTELAELKIMAAGGYVSPEAQTDLQKARAIDPAHGPARYYWGLMLGQIGRPDLAYREWAATLRDGPADAPWVKGIQGQIEEMAFRAGVEYRPITPGGGTPPALPGPSAEDMSSASELSAEEQQEMIRGMVTRLSDRLASEGGSAEEWARLIGALSVLGETERARTVYAEARGAFEADAEALALLETIAAQSGITE</sequence>
<protein>
    <submittedName>
        <fullName evidence="4">Cytochrome c-type biogenesis protein CcmI</fullName>
    </submittedName>
</protein>
<feature type="transmembrane region" description="Helical" evidence="3">
    <location>
        <begin position="6"/>
        <end position="23"/>
    </location>
</feature>
<evidence type="ECO:0000313" key="5">
    <source>
        <dbReference type="Proteomes" id="UP000051326"/>
    </source>
</evidence>
<evidence type="ECO:0000313" key="4">
    <source>
        <dbReference type="EMBL" id="CUI01103.1"/>
    </source>
</evidence>
<dbReference type="RefSeq" id="WP_058287120.1">
    <property type="nucleotide sequence ID" value="NZ_CYSR01000030.1"/>
</dbReference>
<dbReference type="NCBIfam" id="TIGR03142">
    <property type="entry name" value="cytochro_ccmI"/>
    <property type="match status" value="1"/>
</dbReference>
<organism evidence="4 5">
    <name type="scientific">Leisingera aquaemixtae</name>
    <dbReference type="NCBI Taxonomy" id="1396826"/>
    <lineage>
        <taxon>Bacteria</taxon>
        <taxon>Pseudomonadati</taxon>
        <taxon>Pseudomonadota</taxon>
        <taxon>Alphaproteobacteria</taxon>
        <taxon>Rhodobacterales</taxon>
        <taxon>Roseobacteraceae</taxon>
        <taxon>Leisingera</taxon>
    </lineage>
</organism>